<dbReference type="PRINTS" id="PR00173">
    <property type="entry name" value="EDTRNSPORT"/>
</dbReference>
<feature type="transmembrane region" description="Helical" evidence="1">
    <location>
        <begin position="95"/>
        <end position="113"/>
    </location>
</feature>
<dbReference type="RefSeq" id="WP_252852323.1">
    <property type="nucleotide sequence ID" value="NZ_JAMXLR010000036.1"/>
</dbReference>
<evidence type="ECO:0000313" key="3">
    <source>
        <dbReference type="Proteomes" id="UP001155241"/>
    </source>
</evidence>
<feature type="transmembrane region" description="Helical" evidence="1">
    <location>
        <begin position="570"/>
        <end position="588"/>
    </location>
</feature>
<dbReference type="PANTHER" id="PTHR43471">
    <property type="entry name" value="ABC TRANSPORTER PERMEASE"/>
    <property type="match status" value="1"/>
</dbReference>
<dbReference type="AlphaFoldDB" id="A0A9X2JH37"/>
<feature type="transmembrane region" description="Helical" evidence="1">
    <location>
        <begin position="125"/>
        <end position="147"/>
    </location>
</feature>
<feature type="transmembrane region" description="Helical" evidence="1">
    <location>
        <begin position="462"/>
        <end position="480"/>
    </location>
</feature>
<dbReference type="Proteomes" id="UP001155241">
    <property type="component" value="Unassembled WGS sequence"/>
</dbReference>
<proteinExistence type="predicted"/>
<comment type="caution">
    <text evidence="2">The sequence shown here is derived from an EMBL/GenBank/DDBJ whole genome shotgun (WGS) entry which is preliminary data.</text>
</comment>
<keyword evidence="1" id="KW-0812">Transmembrane</keyword>
<name>A0A9X2JH37_9BACT</name>
<evidence type="ECO:0000256" key="1">
    <source>
        <dbReference type="SAM" id="Phobius"/>
    </source>
</evidence>
<sequence length="595" mass="66799">MIQEEPLLPFKTWLLEWDADRWGAFWHFLLVMVVLAMLSLVIGLIIGTILHGPVKAGERAYRVVANAFRELFHISPRRIWAIARVAMQEALRRRVLVAVAVFVLLLLFAGWFLKTDREPAKLYFSFVLTATSFLGLFIALLLSVFSLPNDFKTKTIYTVVTKPVRAGDIILGRILGFTLVGSLLLLVMGGASYLFVSRALTHTHTVAAQKELPERTSRSDGHSHKLEVRDDGQIIAMYEHGHEHSVEKRGDRYMVSPPEGMIRARVPLYGELKFLNRQGVEVEKGVSVGKEWGYRSFIEGGTQAAAVWTFDGINEDTLIDEGEDGRYLPIEIVVRVFRTWKADINTPVQGIIQLKRPGSDLKTEPEFFFADDNTIDLKYFPESLTDTNNQPVDLLEDLVSEDGQLEVVVQCLDRAQYFGFARGDCYIHLRDASPFWNFVKAYISIWVQMVVVIAIAVTGSTVLSGPIAMLFTVSFILLGFQRDFLMGVATDKVEGGGPIEALVRIPTHMNLISDFKDQHFGIKLMRLVDDGLQALMQVLASVLPDFGNLSTADYVAYGFDIPWNQVLQQLFLGGAYVIGLAIVGYFLLRNREVAK</sequence>
<dbReference type="PANTHER" id="PTHR43471:SF10">
    <property type="entry name" value="SLL1107 PROTEIN"/>
    <property type="match status" value="1"/>
</dbReference>
<keyword evidence="1" id="KW-1133">Transmembrane helix</keyword>
<evidence type="ECO:0008006" key="4">
    <source>
        <dbReference type="Google" id="ProtNLM"/>
    </source>
</evidence>
<feature type="transmembrane region" description="Helical" evidence="1">
    <location>
        <begin position="174"/>
        <end position="196"/>
    </location>
</feature>
<accession>A0A9X2JH37</accession>
<reference evidence="2" key="1">
    <citation type="submission" date="2022-06" db="EMBL/GenBank/DDBJ databases">
        <title>Aeoliella straminimaris, a novel planctomycete from sediments.</title>
        <authorList>
            <person name="Vitorino I.R."/>
            <person name="Lage O.M."/>
        </authorList>
    </citation>
    <scope>NUCLEOTIDE SEQUENCE</scope>
    <source>
        <strain evidence="2">ICT_H6.2</strain>
    </source>
</reference>
<feature type="transmembrane region" description="Helical" evidence="1">
    <location>
        <begin position="435"/>
        <end position="455"/>
    </location>
</feature>
<feature type="transmembrane region" description="Helical" evidence="1">
    <location>
        <begin position="24"/>
        <end position="50"/>
    </location>
</feature>
<keyword evidence="3" id="KW-1185">Reference proteome</keyword>
<gene>
    <name evidence="2" type="ORF">NG895_09895</name>
</gene>
<evidence type="ECO:0000313" key="2">
    <source>
        <dbReference type="EMBL" id="MCO6044218.1"/>
    </source>
</evidence>
<protein>
    <recommendedName>
        <fullName evidence="4">ABC-type transport system involved in multi-copper enzyme maturation permease subunit</fullName>
    </recommendedName>
</protein>
<organism evidence="2 3">
    <name type="scientific">Aeoliella straminimaris</name>
    <dbReference type="NCBI Taxonomy" id="2954799"/>
    <lineage>
        <taxon>Bacteria</taxon>
        <taxon>Pseudomonadati</taxon>
        <taxon>Planctomycetota</taxon>
        <taxon>Planctomycetia</taxon>
        <taxon>Pirellulales</taxon>
        <taxon>Lacipirellulaceae</taxon>
        <taxon>Aeoliella</taxon>
    </lineage>
</organism>
<keyword evidence="1" id="KW-0472">Membrane</keyword>
<dbReference type="EMBL" id="JAMXLR010000036">
    <property type="protein sequence ID" value="MCO6044218.1"/>
    <property type="molecule type" value="Genomic_DNA"/>
</dbReference>